<dbReference type="Proteomes" id="UP001334084">
    <property type="component" value="Chromosome 6"/>
</dbReference>
<organism evidence="2 3">
    <name type="scientific">Vairimorpha necatrix</name>
    <dbReference type="NCBI Taxonomy" id="6039"/>
    <lineage>
        <taxon>Eukaryota</taxon>
        <taxon>Fungi</taxon>
        <taxon>Fungi incertae sedis</taxon>
        <taxon>Microsporidia</taxon>
        <taxon>Nosematidae</taxon>
        <taxon>Vairimorpha</taxon>
    </lineage>
</organism>
<protein>
    <submittedName>
        <fullName evidence="2">Uncharacterized protein</fullName>
    </submittedName>
</protein>
<name>A0AAX4JCU6_9MICR</name>
<accession>A0AAX4JCU6</accession>
<gene>
    <name evidence="2" type="ORF">VNE69_06095</name>
</gene>
<evidence type="ECO:0000313" key="2">
    <source>
        <dbReference type="EMBL" id="WUR03774.1"/>
    </source>
</evidence>
<keyword evidence="3" id="KW-1185">Reference proteome</keyword>
<evidence type="ECO:0000256" key="1">
    <source>
        <dbReference type="SAM" id="MobiDB-lite"/>
    </source>
</evidence>
<dbReference type="EMBL" id="CP142731">
    <property type="protein sequence ID" value="WUR03774.1"/>
    <property type="molecule type" value="Genomic_DNA"/>
</dbReference>
<feature type="region of interest" description="Disordered" evidence="1">
    <location>
        <begin position="20"/>
        <end position="40"/>
    </location>
</feature>
<reference evidence="2" key="1">
    <citation type="journal article" date="2024" name="BMC Genomics">
        <title>Functional annotation of a divergent genome using sequence and structure-based similarity.</title>
        <authorList>
            <person name="Svedberg D."/>
            <person name="Winiger R.R."/>
            <person name="Berg A."/>
            <person name="Sharma H."/>
            <person name="Tellgren-Roth C."/>
            <person name="Debrunner-Vossbrinck B.A."/>
            <person name="Vossbrinck C.R."/>
            <person name="Barandun J."/>
        </authorList>
    </citation>
    <scope>NUCLEOTIDE SEQUENCE</scope>
    <source>
        <strain evidence="2">Illinois isolate</strain>
    </source>
</reference>
<sequence length="761" mass="89703">MNHFIKKEGHLKDGEVYDNKVKDNRKNSSGYKKNSTKKSDDTNTIFNFDDEFGTRFNFSFSNNIERNEAIIDPRDIFTENNNSKDTNLNLNIFNEKNPMFDQKNISQPDSDYKNPNQSSALGFQYNTDYYIFQDNNINRGTVSNNRSTLKSENINKKPSEFNSNSYINNNLNGSTVNKKESRSADFNSRKINEVAAKRPQHPNPQMNQRHQNYYNGNPQMMNYPPQYRSHMPNSFGYSRNQPNFSKSNPNMPPAPYNHPMFYNPAQMKQYPQNTIGVRFTSHRINPTNNSVLNLNRIFVPPVNKTKPLKKIIKKVIRLMVDGKSLHDFRTINISSNYKNPNMGHNEMSFLGNVNAFNEKHGIMKIPYKYGTVLNFVFTELKKFNGYYKTSLVTWNQLSQVIKHFSWINQIYLFLVYPFEQYVFGIKQVRVYEDKKIQKKFEEDFSRFTTTDIDICLSKGKISDILFLMESIDPHKIKIEGISILLNFFVDIIHVKYSQLFKDNPFFLREKEVPYNKLDFEGGSLFDKIRKIFFIKLEEINEEKSLILLKKCISISVAHGEMCKMKYLGFNIDQNFLNKIFNIMVILKNNNIIETNLILDFIRVCSKTYFYENHFINKLCYKLCKTDPIATLEILTTVKFSKRHNKKFLKELRKFIIPKIEYFSKALFNHDMLDDNKLLENIIISFACIKSMKNIFKEIFKGILLHYEFVYTNRLYYKKKSSSDLFKIILVMVSYDDVKSFLYSDSELMRKLKNIPGIRDLI</sequence>
<proteinExistence type="predicted"/>
<evidence type="ECO:0000313" key="3">
    <source>
        <dbReference type="Proteomes" id="UP001334084"/>
    </source>
</evidence>
<dbReference type="RefSeq" id="XP_065329919.1">
    <property type="nucleotide sequence ID" value="XM_065473847.1"/>
</dbReference>
<dbReference type="GeneID" id="90541592"/>
<dbReference type="AlphaFoldDB" id="A0AAX4JCU6"/>
<dbReference type="KEGG" id="vnx:VNE69_06095"/>